<dbReference type="EMBL" id="CP097502">
    <property type="protein sequence ID" value="URD74967.1"/>
    <property type="molecule type" value="Genomic_DNA"/>
</dbReference>
<dbReference type="GO" id="GO:0005886">
    <property type="term" value="C:plasma membrane"/>
    <property type="evidence" value="ECO:0007669"/>
    <property type="project" value="TreeGrafter"/>
</dbReference>
<evidence type="ECO:0000313" key="2">
    <source>
        <dbReference type="EMBL" id="URD74967.1"/>
    </source>
</evidence>
<keyword evidence="1" id="KW-0472">Membrane</keyword>
<dbReference type="AlphaFoldDB" id="A0A9E7EEM6"/>
<name>A0A9E7EEM6_9LILI</name>
<reference evidence="2" key="1">
    <citation type="submission" date="2022-05" db="EMBL/GenBank/DDBJ databases">
        <title>The Musa troglodytarum L. genome provides insights into the mechanism of non-climacteric behaviour and enrichment of carotenoids.</title>
        <authorList>
            <person name="Wang J."/>
        </authorList>
    </citation>
    <scope>NUCLEOTIDE SEQUENCE</scope>
    <source>
        <tissue evidence="2">Leaf</tissue>
    </source>
</reference>
<accession>A0A9E7EEM6</accession>
<organism evidence="2 3">
    <name type="scientific">Musa troglodytarum</name>
    <name type="common">fe'i banana</name>
    <dbReference type="NCBI Taxonomy" id="320322"/>
    <lineage>
        <taxon>Eukaryota</taxon>
        <taxon>Viridiplantae</taxon>
        <taxon>Streptophyta</taxon>
        <taxon>Embryophyta</taxon>
        <taxon>Tracheophyta</taxon>
        <taxon>Spermatophyta</taxon>
        <taxon>Magnoliopsida</taxon>
        <taxon>Liliopsida</taxon>
        <taxon>Zingiberales</taxon>
        <taxon>Musaceae</taxon>
        <taxon>Musa</taxon>
    </lineage>
</organism>
<feature type="transmembrane region" description="Helical" evidence="1">
    <location>
        <begin position="21"/>
        <end position="44"/>
    </location>
</feature>
<keyword evidence="1" id="KW-1133">Transmembrane helix</keyword>
<keyword evidence="1" id="KW-0812">Transmembrane</keyword>
<sequence length="177" mass="19771">MPNSSGAPSKRGRLEAHMYREVILQAVALVALCFIVTVLAGLWLTNHHDELNDLPSYKEDFSGPETDTYSYYGDKNRFDEGSKTRFQCRALNINEDLWQMKYVFSDKTGTLMENKTEFRCASVGGLDYSAASKGEEDGYSITGDSDAMLPSSSSPICIKIVSDDRSSQWTVRPGDQR</sequence>
<dbReference type="PANTHER" id="PTHR24092">
    <property type="entry name" value="PROBABLE PHOSPHOLIPID-TRANSPORTING ATPASE"/>
    <property type="match status" value="1"/>
</dbReference>
<dbReference type="PANTHER" id="PTHR24092:SF91">
    <property type="entry name" value="PHOSPHOLIPID-TRANSPORTING ATPASE 1"/>
    <property type="match status" value="1"/>
</dbReference>
<protein>
    <submittedName>
        <fullName evidence="2">E1-E2 ATPase</fullName>
    </submittedName>
</protein>
<dbReference type="GO" id="GO:0045332">
    <property type="term" value="P:phospholipid translocation"/>
    <property type="evidence" value="ECO:0007669"/>
    <property type="project" value="TreeGrafter"/>
</dbReference>
<dbReference type="GO" id="GO:0140326">
    <property type="term" value="F:ATPase-coupled intramembrane lipid transporter activity"/>
    <property type="evidence" value="ECO:0007669"/>
    <property type="project" value="TreeGrafter"/>
</dbReference>
<evidence type="ECO:0000256" key="1">
    <source>
        <dbReference type="SAM" id="Phobius"/>
    </source>
</evidence>
<dbReference type="OrthoDB" id="1742340at2759"/>
<evidence type="ECO:0000313" key="3">
    <source>
        <dbReference type="Proteomes" id="UP001055439"/>
    </source>
</evidence>
<dbReference type="Proteomes" id="UP001055439">
    <property type="component" value="Chromosome 1"/>
</dbReference>
<keyword evidence="3" id="KW-1185">Reference proteome</keyword>
<gene>
    <name evidence="2" type="ORF">MUK42_16833</name>
</gene>
<proteinExistence type="predicted"/>